<dbReference type="EMBL" id="JXBB01000063">
    <property type="protein sequence ID" value="OAR03358.1"/>
    <property type="molecule type" value="Genomic_DNA"/>
</dbReference>
<dbReference type="SUPFAM" id="SSF56042">
    <property type="entry name" value="PurM C-terminal domain-like"/>
    <property type="match status" value="1"/>
</dbReference>
<evidence type="ECO:0000313" key="4">
    <source>
        <dbReference type="EMBL" id="OAR03358.1"/>
    </source>
</evidence>
<comment type="similarity">
    <text evidence="1">Belongs to the HypE family.</text>
</comment>
<reference evidence="5 7" key="2">
    <citation type="submission" date="2017-08" db="EMBL/GenBank/DDBJ databases">
        <title>Burning lignite coal seam in the remote Altai Mountains harbors a hydrogen-driven thermophilic microbial community.</title>
        <authorList>
            <person name="Kadnikov V.V."/>
            <person name="Mardanov A.V."/>
            <person name="Ivasenko D."/>
            <person name="Beletsky A.V."/>
            <person name="Karnachuk O.V."/>
            <person name="Ravin N.V."/>
        </authorList>
    </citation>
    <scope>NUCLEOTIDE SEQUENCE [LARGE SCALE GENOMIC DNA]</scope>
    <source>
        <strain evidence="5">AL33</strain>
    </source>
</reference>
<evidence type="ECO:0000313" key="5">
    <source>
        <dbReference type="EMBL" id="PTQ53828.1"/>
    </source>
</evidence>
<dbReference type="Gene3D" id="3.30.1330.10">
    <property type="entry name" value="PurM-like, N-terminal domain"/>
    <property type="match status" value="1"/>
</dbReference>
<dbReference type="NCBIfam" id="TIGR02124">
    <property type="entry name" value="hypE"/>
    <property type="match status" value="1"/>
</dbReference>
<organism evidence="5 7">
    <name type="scientific">Hydrogenibacillus schlegelii</name>
    <name type="common">Bacillus schlegelii</name>
    <dbReference type="NCBI Taxonomy" id="1484"/>
    <lineage>
        <taxon>Bacteria</taxon>
        <taxon>Bacillati</taxon>
        <taxon>Bacillota</taxon>
        <taxon>Bacilli</taxon>
        <taxon>Bacillales</taxon>
        <taxon>Bacillales Family X. Incertae Sedis</taxon>
        <taxon>Hydrogenibacillus</taxon>
    </lineage>
</organism>
<reference evidence="4 6" key="1">
    <citation type="submission" date="2015-09" db="EMBL/GenBank/DDBJ databases">
        <title>Draft genome sequence of Hydrogenibacillus schlegelii DSM 2000.</title>
        <authorList>
            <person name="Hemp J."/>
        </authorList>
    </citation>
    <scope>NUCLEOTIDE SEQUENCE [LARGE SCALE GENOMIC DNA]</scope>
    <source>
        <strain evidence="4 6">MA 48</strain>
    </source>
</reference>
<dbReference type="PANTHER" id="PTHR30303">
    <property type="entry name" value="HYDROGENASE ISOENZYMES FORMATION PROTEIN HYPE"/>
    <property type="match status" value="1"/>
</dbReference>
<gene>
    <name evidence="5" type="ORF">HSCHL_1202</name>
    <name evidence="4" type="ORF">SA87_04200</name>
</gene>
<dbReference type="AlphaFoldDB" id="A0A132N8G7"/>
<dbReference type="Gene3D" id="3.90.650.10">
    <property type="entry name" value="PurM-like C-terminal domain"/>
    <property type="match status" value="1"/>
</dbReference>
<dbReference type="InterPro" id="IPR011854">
    <property type="entry name" value="HypE"/>
</dbReference>
<dbReference type="PIRSF" id="PIRSF005644">
    <property type="entry name" value="Hdrgns_mtr_HypE"/>
    <property type="match status" value="1"/>
</dbReference>
<dbReference type="Pfam" id="PF00586">
    <property type="entry name" value="AIRS"/>
    <property type="match status" value="1"/>
</dbReference>
<keyword evidence="6" id="KW-1185">Reference proteome</keyword>
<accession>A0A132N8G7</accession>
<feature type="domain" description="PurM-like N-terminal" evidence="2">
    <location>
        <begin position="55"/>
        <end position="160"/>
    </location>
</feature>
<evidence type="ECO:0000256" key="1">
    <source>
        <dbReference type="ARBA" id="ARBA00006243"/>
    </source>
</evidence>
<dbReference type="Proteomes" id="UP000243024">
    <property type="component" value="Unassembled WGS sequence"/>
</dbReference>
<protein>
    <submittedName>
        <fullName evidence="4">Hydrogenase expression/formation protein HypE</fullName>
    </submittedName>
    <submittedName>
        <fullName evidence="5">[NiFe] hydrogenase metallocenter assembly protein HypE</fullName>
    </submittedName>
</protein>
<dbReference type="InterPro" id="IPR036921">
    <property type="entry name" value="PurM-like_N_sf"/>
</dbReference>
<dbReference type="CDD" id="cd02197">
    <property type="entry name" value="HypE"/>
    <property type="match status" value="1"/>
</dbReference>
<feature type="domain" description="PurM-like C-terminal" evidence="3">
    <location>
        <begin position="172"/>
        <end position="323"/>
    </location>
</feature>
<evidence type="ECO:0000259" key="2">
    <source>
        <dbReference type="Pfam" id="PF00586"/>
    </source>
</evidence>
<dbReference type="PANTHER" id="PTHR30303:SF0">
    <property type="entry name" value="CARBAMOYL DEHYDRATASE HYPE"/>
    <property type="match status" value="1"/>
</dbReference>
<dbReference type="InterPro" id="IPR016188">
    <property type="entry name" value="PurM-like_N"/>
</dbReference>
<dbReference type="STRING" id="1484.SA87_04200"/>
<evidence type="ECO:0000259" key="3">
    <source>
        <dbReference type="Pfam" id="PF02769"/>
    </source>
</evidence>
<name>A0A132N8G7_HYDSH</name>
<dbReference type="Pfam" id="PF02769">
    <property type="entry name" value="AIRS_C"/>
    <property type="match status" value="1"/>
</dbReference>
<dbReference type="InterPro" id="IPR010918">
    <property type="entry name" value="PurM-like_C_dom"/>
</dbReference>
<dbReference type="SUPFAM" id="SSF55326">
    <property type="entry name" value="PurM N-terminal domain-like"/>
    <property type="match status" value="1"/>
</dbReference>
<comment type="caution">
    <text evidence="5">The sequence shown here is derived from an EMBL/GenBank/DDBJ whole genome shotgun (WGS) entry which is preliminary data.</text>
</comment>
<proteinExistence type="inferred from homology"/>
<dbReference type="RefSeq" id="WP_066203626.1">
    <property type="nucleotide sequence ID" value="NZ_CBCSAS010000006.1"/>
</dbReference>
<dbReference type="InterPro" id="IPR036676">
    <property type="entry name" value="PurM-like_C_sf"/>
</dbReference>
<evidence type="ECO:0000313" key="6">
    <source>
        <dbReference type="Proteomes" id="UP000243024"/>
    </source>
</evidence>
<evidence type="ECO:0000313" key="7">
    <source>
        <dbReference type="Proteomes" id="UP000244180"/>
    </source>
</evidence>
<dbReference type="Proteomes" id="UP000244180">
    <property type="component" value="Unassembled WGS sequence"/>
</dbReference>
<dbReference type="GO" id="GO:0051604">
    <property type="term" value="P:protein maturation"/>
    <property type="evidence" value="ECO:0007669"/>
    <property type="project" value="TreeGrafter"/>
</dbReference>
<dbReference type="EMBL" id="PEBV01000009">
    <property type="protein sequence ID" value="PTQ53828.1"/>
    <property type="molecule type" value="Genomic_DNA"/>
</dbReference>
<sequence length="347" mass="36395">MTMSRTRPHVRFQDPSIELAHGAGGKASRRLIEGLIAPYVFESGTELRDVAEVALAGGRLAMTADAFVVKPRVFPGGSIGELAVNGTANDLAMGGARPLALVATLILEAGLPTEELEREMAAMARAAERAGVAIVGGDTKVVEHGKADGLYISTAGIGLVDPRVDLSAKRVRPGDQVLLSGPIGDHGITILLARGEIELEAELTSDTRPLWPLVEALIEAAAPGLRWLRDPTRGGVATALNELARDARVTVVLDDEAIPVRPEVRGACEILGLDPLHIANEGQFLAVVAPEYADAALEALRRVPGGASAVRIGAIEEGARPVVLARSRYGGTRVIDMLVGDPLPRIC</sequence>